<evidence type="ECO:0000256" key="3">
    <source>
        <dbReference type="ARBA" id="ARBA00023125"/>
    </source>
</evidence>
<evidence type="ECO:0000313" key="5">
    <source>
        <dbReference type="EMBL" id="RLL12407.1"/>
    </source>
</evidence>
<dbReference type="RefSeq" id="WP_101551582.1">
    <property type="nucleotide sequence ID" value="NZ_DBFBJK010000304.1"/>
</dbReference>
<gene>
    <name evidence="5" type="ORF">D4A47_05385</name>
</gene>
<dbReference type="InterPro" id="IPR036388">
    <property type="entry name" value="WH-like_DNA-bd_sf"/>
</dbReference>
<keyword evidence="2" id="KW-0805">Transcription regulation</keyword>
<dbReference type="PIRSF" id="PIRSF019455">
    <property type="entry name" value="CopR_AtkY"/>
    <property type="match status" value="1"/>
</dbReference>
<dbReference type="Gene3D" id="1.10.10.10">
    <property type="entry name" value="Winged helix-like DNA-binding domain superfamily/Winged helix DNA-binding domain"/>
    <property type="match status" value="1"/>
</dbReference>
<evidence type="ECO:0000313" key="6">
    <source>
        <dbReference type="Proteomes" id="UP000276301"/>
    </source>
</evidence>
<reference evidence="5 6" key="1">
    <citation type="submission" date="2018-10" db="EMBL/GenBank/DDBJ databases">
        <title>Anaerotruncus faecis sp. nov., isolated from human feces.</title>
        <authorList>
            <person name="Wang Y.-J."/>
        </authorList>
    </citation>
    <scope>NUCLEOTIDE SEQUENCE [LARGE SCALE GENOMIC DNA]</scope>
    <source>
        <strain evidence="5 6">22A2-44</strain>
    </source>
</reference>
<accession>A0A498CZJ0</accession>
<evidence type="ECO:0000256" key="2">
    <source>
        <dbReference type="ARBA" id="ARBA00023015"/>
    </source>
</evidence>
<keyword evidence="6" id="KW-1185">Reference proteome</keyword>
<name>A0A498CZJ0_9FIRM</name>
<dbReference type="GO" id="GO:0003677">
    <property type="term" value="F:DNA binding"/>
    <property type="evidence" value="ECO:0007669"/>
    <property type="project" value="UniProtKB-KW"/>
</dbReference>
<evidence type="ECO:0000256" key="1">
    <source>
        <dbReference type="ARBA" id="ARBA00011046"/>
    </source>
</evidence>
<keyword evidence="4" id="KW-0804">Transcription</keyword>
<dbReference type="Proteomes" id="UP000276301">
    <property type="component" value="Unassembled WGS sequence"/>
</dbReference>
<dbReference type="EMBL" id="RCHT01000006">
    <property type="protein sequence ID" value="RLL12407.1"/>
    <property type="molecule type" value="Genomic_DNA"/>
</dbReference>
<evidence type="ECO:0000256" key="4">
    <source>
        <dbReference type="ARBA" id="ARBA00023163"/>
    </source>
</evidence>
<keyword evidence="3" id="KW-0238">DNA-binding</keyword>
<dbReference type="Pfam" id="PF03965">
    <property type="entry name" value="Penicillinase_R"/>
    <property type="match status" value="1"/>
</dbReference>
<dbReference type="InterPro" id="IPR005650">
    <property type="entry name" value="BlaI_family"/>
</dbReference>
<comment type="similarity">
    <text evidence="1">Belongs to the BlaI transcriptional regulatory family.</text>
</comment>
<dbReference type="SUPFAM" id="SSF46785">
    <property type="entry name" value="Winged helix' DNA-binding domain"/>
    <property type="match status" value="1"/>
</dbReference>
<proteinExistence type="inferred from homology"/>
<dbReference type="InterPro" id="IPR036390">
    <property type="entry name" value="WH_DNA-bd_sf"/>
</dbReference>
<comment type="caution">
    <text evidence="5">The sequence shown here is derived from an EMBL/GenBank/DDBJ whole genome shotgun (WGS) entry which is preliminary data.</text>
</comment>
<protein>
    <submittedName>
        <fullName evidence="5">BlaI/MecI/CopY family transcriptional regulator</fullName>
    </submittedName>
</protein>
<dbReference type="GO" id="GO:0045892">
    <property type="term" value="P:negative regulation of DNA-templated transcription"/>
    <property type="evidence" value="ECO:0007669"/>
    <property type="project" value="InterPro"/>
</dbReference>
<organism evidence="5 6">
    <name type="scientific">Anaerotruncus massiliensis</name>
    <name type="common">ex Liu et al. 2021</name>
    <dbReference type="NCBI Taxonomy" id="2321404"/>
    <lineage>
        <taxon>Bacteria</taxon>
        <taxon>Bacillati</taxon>
        <taxon>Bacillota</taxon>
        <taxon>Clostridia</taxon>
        <taxon>Eubacteriales</taxon>
        <taxon>Oscillospiraceae</taxon>
        <taxon>Anaerotruncus</taxon>
    </lineage>
</organism>
<dbReference type="Gene3D" id="1.10.4040.10">
    <property type="entry name" value="Penicillinase repressor domain"/>
    <property type="match status" value="1"/>
</dbReference>
<sequence>MNDQIKLNNSETRIMNVLWEKGQLPAKEVALEAAARYGWNKNTTYTILKALIEKDYLRREEPNFVCVPLLKRGEVQRAETRGLIDRLFGGSPANFLSAFVENEELSDDELAKIRRLIDEGEER</sequence>
<dbReference type="AlphaFoldDB" id="A0A498CZJ0"/>